<name>A0A1W5CZ90_9LECA</name>
<feature type="domain" description="SnoaL-like" evidence="1">
    <location>
        <begin position="18"/>
        <end position="127"/>
    </location>
</feature>
<dbReference type="AlphaFoldDB" id="A0A1W5CZ90"/>
<dbReference type="InterPro" id="IPR032710">
    <property type="entry name" value="NTF2-like_dom_sf"/>
</dbReference>
<dbReference type="EMBL" id="FWEW01000866">
    <property type="protein sequence ID" value="SLM35949.1"/>
    <property type="molecule type" value="Genomic_DNA"/>
</dbReference>
<dbReference type="Pfam" id="PF12680">
    <property type="entry name" value="SnoaL_2"/>
    <property type="match status" value="1"/>
</dbReference>
<keyword evidence="3" id="KW-1185">Reference proteome</keyword>
<dbReference type="InterPro" id="IPR037401">
    <property type="entry name" value="SnoaL-like"/>
</dbReference>
<dbReference type="SUPFAM" id="SSF54427">
    <property type="entry name" value="NTF2-like"/>
    <property type="match status" value="1"/>
</dbReference>
<dbReference type="Proteomes" id="UP000192927">
    <property type="component" value="Unassembled WGS sequence"/>
</dbReference>
<sequence>MHINAINVSTEAVSTRQERLLAAYNSHDVDELMAFFSKKVVYSNYGAGKLNKGYDALKAFFTEVFAKTEDLTYEPRSISGTETFTAWEYDATFKYKETSAMMGGMPAEGQTIKLQDAGLYWWAEEEVVAGGDPHGEGAIKEKVWKIIRCHKYGKMVEGGGKE</sequence>
<protein>
    <submittedName>
        <fullName evidence="2">Polyketide cyclase SnoaL-like domain</fullName>
    </submittedName>
</protein>
<evidence type="ECO:0000259" key="1">
    <source>
        <dbReference type="Pfam" id="PF12680"/>
    </source>
</evidence>
<evidence type="ECO:0000313" key="2">
    <source>
        <dbReference type="EMBL" id="SLM35949.1"/>
    </source>
</evidence>
<accession>A0A1W5CZ90</accession>
<dbReference type="Gene3D" id="3.10.450.50">
    <property type="match status" value="1"/>
</dbReference>
<organism evidence="2 3">
    <name type="scientific">Lasallia pustulata</name>
    <dbReference type="NCBI Taxonomy" id="136370"/>
    <lineage>
        <taxon>Eukaryota</taxon>
        <taxon>Fungi</taxon>
        <taxon>Dikarya</taxon>
        <taxon>Ascomycota</taxon>
        <taxon>Pezizomycotina</taxon>
        <taxon>Lecanoromycetes</taxon>
        <taxon>OSLEUM clade</taxon>
        <taxon>Umbilicariomycetidae</taxon>
        <taxon>Umbilicariales</taxon>
        <taxon>Umbilicariaceae</taxon>
        <taxon>Lasallia</taxon>
    </lineage>
</organism>
<reference evidence="3" key="1">
    <citation type="submission" date="2017-03" db="EMBL/GenBank/DDBJ databases">
        <authorList>
            <person name="Sharma R."/>
            <person name="Thines M."/>
        </authorList>
    </citation>
    <scope>NUCLEOTIDE SEQUENCE [LARGE SCALE GENOMIC DNA]</scope>
</reference>
<evidence type="ECO:0000313" key="3">
    <source>
        <dbReference type="Proteomes" id="UP000192927"/>
    </source>
</evidence>
<proteinExistence type="predicted"/>